<keyword evidence="3" id="KW-0804">Transcription</keyword>
<dbReference type="SMART" id="SM00345">
    <property type="entry name" value="HTH_GNTR"/>
    <property type="match status" value="1"/>
</dbReference>
<dbReference type="AlphaFoldDB" id="A0A2X0ZCE7"/>
<dbReference type="Pfam" id="PF00392">
    <property type="entry name" value="GntR"/>
    <property type="match status" value="1"/>
</dbReference>
<dbReference type="EMBL" id="UAQE01000001">
    <property type="protein sequence ID" value="SPU00141.1"/>
    <property type="molecule type" value="Genomic_DNA"/>
</dbReference>
<dbReference type="GO" id="GO:0003677">
    <property type="term" value="F:DNA binding"/>
    <property type="evidence" value="ECO:0007669"/>
    <property type="project" value="UniProtKB-KW"/>
</dbReference>
<dbReference type="STRING" id="1421.A2J09_02600"/>
<evidence type="ECO:0000259" key="4">
    <source>
        <dbReference type="PROSITE" id="PS50949"/>
    </source>
</evidence>
<keyword evidence="2" id="KW-0238">DNA-binding</keyword>
<name>A0A2X0ZCE7_9BACI</name>
<proteinExistence type="predicted"/>
<dbReference type="SUPFAM" id="SSF46785">
    <property type="entry name" value="Winged helix' DNA-binding domain"/>
    <property type="match status" value="1"/>
</dbReference>
<dbReference type="PANTHER" id="PTHR38445:SF12">
    <property type="entry name" value="GNTR-FAMILY TRANSCRIPTIONAL REGULATOR"/>
    <property type="match status" value="1"/>
</dbReference>
<dbReference type="InterPro" id="IPR036388">
    <property type="entry name" value="WH-like_DNA-bd_sf"/>
</dbReference>
<dbReference type="Proteomes" id="UP000251431">
    <property type="component" value="Unassembled WGS sequence"/>
</dbReference>
<evidence type="ECO:0000313" key="6">
    <source>
        <dbReference type="Proteomes" id="UP000251431"/>
    </source>
</evidence>
<dbReference type="InterPro" id="IPR000524">
    <property type="entry name" value="Tscrpt_reg_HTH_GntR"/>
</dbReference>
<evidence type="ECO:0000313" key="5">
    <source>
        <dbReference type="EMBL" id="SPU00141.1"/>
    </source>
</evidence>
<feature type="domain" description="HTH gntR-type" evidence="4">
    <location>
        <begin position="11"/>
        <end position="80"/>
    </location>
</feature>
<protein>
    <submittedName>
        <fullName evidence="5">GntR family transcriptional regulator</fullName>
    </submittedName>
</protein>
<dbReference type="PANTHER" id="PTHR38445">
    <property type="entry name" value="HTH-TYPE TRANSCRIPTIONAL REPRESSOR YTRA"/>
    <property type="match status" value="1"/>
</dbReference>
<dbReference type="GO" id="GO:0003700">
    <property type="term" value="F:DNA-binding transcription factor activity"/>
    <property type="evidence" value="ECO:0007669"/>
    <property type="project" value="InterPro"/>
</dbReference>
<dbReference type="CDD" id="cd07377">
    <property type="entry name" value="WHTH_GntR"/>
    <property type="match status" value="1"/>
</dbReference>
<organism evidence="5 6">
    <name type="scientific">Lysinibacillus capsici</name>
    <dbReference type="NCBI Taxonomy" id="2115968"/>
    <lineage>
        <taxon>Bacteria</taxon>
        <taxon>Bacillati</taxon>
        <taxon>Bacillota</taxon>
        <taxon>Bacilli</taxon>
        <taxon>Bacillales</taxon>
        <taxon>Bacillaceae</taxon>
        <taxon>Lysinibacillus</taxon>
    </lineage>
</organism>
<dbReference type="PROSITE" id="PS50949">
    <property type="entry name" value="HTH_GNTR"/>
    <property type="match status" value="1"/>
</dbReference>
<accession>A0A2X0ZCE7</accession>
<dbReference type="InterPro" id="IPR036390">
    <property type="entry name" value="WH_DNA-bd_sf"/>
</dbReference>
<sequence length="132" mass="15255">MNVKVNRRSKIPYYQQLTQQLLLSIATGSLKKGDHLPSIRQLAAQTNLNLHTVHKSYKELQKKGIITIKPQSRAFVIVDPNKATTISCHQIAMKVEQLLIEAYILGMKKSQLKEMFYDILQKYYTESERDGY</sequence>
<evidence type="ECO:0000256" key="2">
    <source>
        <dbReference type="ARBA" id="ARBA00023125"/>
    </source>
</evidence>
<reference evidence="5 6" key="1">
    <citation type="submission" date="2018-06" db="EMBL/GenBank/DDBJ databases">
        <authorList>
            <consortium name="Pathogen Informatics"/>
            <person name="Doyle S."/>
        </authorList>
    </citation>
    <scope>NUCLEOTIDE SEQUENCE [LARGE SCALE GENOMIC DNA]</scope>
    <source>
        <strain evidence="5 6">NCTC7582</strain>
    </source>
</reference>
<dbReference type="RefSeq" id="WP_103117679.1">
    <property type="nucleotide sequence ID" value="NZ_CANLUV010000001.1"/>
</dbReference>
<keyword evidence="1" id="KW-0805">Transcription regulation</keyword>
<evidence type="ECO:0000256" key="1">
    <source>
        <dbReference type="ARBA" id="ARBA00023015"/>
    </source>
</evidence>
<gene>
    <name evidence="5" type="primary">ydcR_3</name>
    <name evidence="5" type="ORF">NCTC7582_03023</name>
</gene>
<dbReference type="Gene3D" id="1.10.10.10">
    <property type="entry name" value="Winged helix-like DNA-binding domain superfamily/Winged helix DNA-binding domain"/>
    <property type="match status" value="1"/>
</dbReference>
<evidence type="ECO:0000256" key="3">
    <source>
        <dbReference type="ARBA" id="ARBA00023163"/>
    </source>
</evidence>